<dbReference type="EMBL" id="JAPCWZ010000002">
    <property type="protein sequence ID" value="KAK8876942.1"/>
    <property type="molecule type" value="Genomic_DNA"/>
</dbReference>
<dbReference type="InterPro" id="IPR058525">
    <property type="entry name" value="DUF8212"/>
</dbReference>
<dbReference type="Pfam" id="PF26640">
    <property type="entry name" value="DUF8212"/>
    <property type="match status" value="1"/>
</dbReference>
<keyword evidence="3" id="KW-1185">Reference proteome</keyword>
<dbReference type="PANTHER" id="PTHR10622">
    <property type="entry name" value="HET DOMAIN-CONTAINING PROTEIN"/>
    <property type="match status" value="1"/>
</dbReference>
<accession>A0ABR2JGG1</accession>
<evidence type="ECO:0000313" key="3">
    <source>
        <dbReference type="Proteomes" id="UP001390339"/>
    </source>
</evidence>
<proteinExistence type="predicted"/>
<protein>
    <submittedName>
        <fullName evidence="2">HET and Ankyrin domain-containing protein</fullName>
    </submittedName>
</protein>
<sequence>MSWASRRQTSREEDMSYSLLGIFGVSMNLLYGEGGKEAFRRLQEEIIKTSNDNSIFVWTQAEFRNPARLSALATTPLQFAPSSRIPIIRSSPTNLTTLTNEAINMLIYVKEFRSRHYGILKSHGPRSSLDFAIPLEMISPNTYIRLSGQVITLESNRICGAPVYASLVNRVGKYGEDSSRTAHIYSAITFQNIPSRFELLSVGCPTFDKSMGNDFSYRLTYTTDSTWVEILDHDEHRTWIFCIHPGLAGNELARLWREEWIYSSSSKTDFETAEMWGKRMAEQPIHHRHELGQSIRVRVHALQAMEPRSLFEKIQYYRHIYLKQNPGREKRQQPYPYKDCLFVDVRGKSTASFIEQGMLPQV</sequence>
<dbReference type="Proteomes" id="UP001390339">
    <property type="component" value="Unassembled WGS sequence"/>
</dbReference>
<evidence type="ECO:0000313" key="2">
    <source>
        <dbReference type="EMBL" id="KAK8876942.1"/>
    </source>
</evidence>
<reference evidence="2 3" key="1">
    <citation type="journal article" date="2024" name="IMA Fungus">
        <title>Apiospora arundinis, a panoply of carbohydrate-active enzymes and secondary metabolites.</title>
        <authorList>
            <person name="Sorensen T."/>
            <person name="Petersen C."/>
            <person name="Muurmann A.T."/>
            <person name="Christiansen J.V."/>
            <person name="Brundto M.L."/>
            <person name="Overgaard C.K."/>
            <person name="Boysen A.T."/>
            <person name="Wollenberg R.D."/>
            <person name="Larsen T.O."/>
            <person name="Sorensen J.L."/>
            <person name="Nielsen K.L."/>
            <person name="Sondergaard T.E."/>
        </authorList>
    </citation>
    <scope>NUCLEOTIDE SEQUENCE [LARGE SCALE GENOMIC DNA]</scope>
    <source>
        <strain evidence="2 3">AAU 773</strain>
    </source>
</reference>
<dbReference type="PANTHER" id="PTHR10622:SF10">
    <property type="entry name" value="HET DOMAIN-CONTAINING PROTEIN"/>
    <property type="match status" value="1"/>
</dbReference>
<gene>
    <name evidence="2" type="ORF">PGQ11_001888</name>
</gene>
<organism evidence="2 3">
    <name type="scientific">Apiospora arundinis</name>
    <dbReference type="NCBI Taxonomy" id="335852"/>
    <lineage>
        <taxon>Eukaryota</taxon>
        <taxon>Fungi</taxon>
        <taxon>Dikarya</taxon>
        <taxon>Ascomycota</taxon>
        <taxon>Pezizomycotina</taxon>
        <taxon>Sordariomycetes</taxon>
        <taxon>Xylariomycetidae</taxon>
        <taxon>Amphisphaeriales</taxon>
        <taxon>Apiosporaceae</taxon>
        <taxon>Apiospora</taxon>
    </lineage>
</organism>
<feature type="domain" description="DUF8212" evidence="1">
    <location>
        <begin position="38"/>
        <end position="75"/>
    </location>
</feature>
<comment type="caution">
    <text evidence="2">The sequence shown here is derived from an EMBL/GenBank/DDBJ whole genome shotgun (WGS) entry which is preliminary data.</text>
</comment>
<evidence type="ECO:0000259" key="1">
    <source>
        <dbReference type="Pfam" id="PF26640"/>
    </source>
</evidence>
<name>A0ABR2JGG1_9PEZI</name>